<sequence length="403" mass="45043">MNFIPQREDFDRYILHTYYPQYAIPIKGYGSILWDQHGKEYIDFSSGIAVNSLGHCNPALISILKNQSNKIWHISNVYTNEPAIQLANKIIYNTFADKVFFCSSGAEANEAAIKLARRYANNINKKKYQIISFIKSFHGRTFLTMSIGGQKKYSNGFGPLPNGIIHAEFNNLESIYQLINNNTCAVILEPIQGEGGVITANNDFLNGIRKLCDAYNALLIFDEVQCGMGRTGKLYSYMHYNIIPDILTSAKAIGGGFPLAAMLTTNNIADIFIVGNHGSTYGGNPLACALGNTSFEIISSIEIISCIQNLNDFFLQCINEINYEFNIFKDIRGIGLLIGVEIKEKYNKKVRNIIKETFNQGVMVIVAGGNSVLRFTPPLIIKLEEIEEGMIRFCNALNIINYN</sequence>
<dbReference type="SUPFAM" id="SSF53383">
    <property type="entry name" value="PLP-dependent transferases"/>
    <property type="match status" value="1"/>
</dbReference>
<keyword evidence="6" id="KW-1185">Reference proteome</keyword>
<dbReference type="InterPro" id="IPR015422">
    <property type="entry name" value="PyrdxlP-dep_Trfase_small"/>
</dbReference>
<feature type="binding site" evidence="4">
    <location>
        <position position="140"/>
    </location>
    <ligand>
        <name>N(2)-acetyl-L-ornithine</name>
        <dbReference type="ChEBI" id="CHEBI:57805"/>
    </ligand>
</feature>
<dbReference type="Proteomes" id="UP000032420">
    <property type="component" value="Chromosome I"/>
</dbReference>
<dbReference type="NCBIfam" id="NF002325">
    <property type="entry name" value="PRK01278.1"/>
    <property type="match status" value="1"/>
</dbReference>
<dbReference type="PANTHER" id="PTHR11986">
    <property type="entry name" value="AMINOTRANSFERASE CLASS III"/>
    <property type="match status" value="1"/>
</dbReference>
<dbReference type="EC" id="2.6.1.11" evidence="4"/>
<reference evidence="6" key="1">
    <citation type="submission" date="2014-07" db="EMBL/GenBank/DDBJ databases">
        <authorList>
            <person name="Santos-Garcia D."/>
        </authorList>
    </citation>
    <scope>NUCLEOTIDE SEQUENCE [LARGE SCALE GENOMIC DNA]</scope>
</reference>
<comment type="pathway">
    <text evidence="4">Amino-acid biosynthesis; L-arginine biosynthesis; N(2)-acetyl-L-ornithine from L-glutamate: step 4/4.</text>
</comment>
<dbReference type="EMBL" id="LM655252">
    <property type="protein sequence ID" value="CDZ16474.1"/>
    <property type="molecule type" value="Genomic_DNA"/>
</dbReference>
<comment type="similarity">
    <text evidence="4">Belongs to the class-III pyridoxal-phosphate-dependent aminotransferase family. ArgD subfamily.</text>
</comment>
<dbReference type="CDD" id="cd00610">
    <property type="entry name" value="OAT_like"/>
    <property type="match status" value="1"/>
</dbReference>
<comment type="cofactor">
    <cofactor evidence="4">
        <name>pyridoxal 5'-phosphate</name>
        <dbReference type="ChEBI" id="CHEBI:597326"/>
    </cofactor>
    <text evidence="4">Binds 1 pyridoxal phosphate per subunit.</text>
</comment>
<keyword evidence="4" id="KW-0055">Arginine biosynthesis</keyword>
<dbReference type="FunFam" id="3.40.640.10:FF:000004">
    <property type="entry name" value="Acetylornithine aminotransferase"/>
    <property type="match status" value="1"/>
</dbReference>
<dbReference type="Gene3D" id="3.90.1150.10">
    <property type="entry name" value="Aspartate Aminotransferase, domain 1"/>
    <property type="match status" value="1"/>
</dbReference>
<keyword evidence="1 4" id="KW-0032">Aminotransferase</keyword>
<comment type="subcellular location">
    <subcellularLocation>
        <location evidence="4">Cytoplasm</location>
    </subcellularLocation>
</comment>
<dbReference type="GO" id="GO:0030170">
    <property type="term" value="F:pyridoxal phosphate binding"/>
    <property type="evidence" value="ECO:0007669"/>
    <property type="project" value="InterPro"/>
</dbReference>
<feature type="modified residue" description="N6-(pyridoxal phosphate)lysine" evidence="4">
    <location>
        <position position="251"/>
    </location>
</feature>
<evidence type="ECO:0000256" key="4">
    <source>
        <dbReference type="HAMAP-Rule" id="MF_01107"/>
    </source>
</evidence>
<protein>
    <recommendedName>
        <fullName evidence="4">Acetylornithine aminotransferase</fullName>
        <shortName evidence="4">ACOAT</shortName>
        <ecNumber evidence="4">2.6.1.11</ecNumber>
    </recommendedName>
</protein>
<dbReference type="OrthoDB" id="9801052at2"/>
<dbReference type="InterPro" id="IPR004636">
    <property type="entry name" value="AcOrn/SuccOrn_fam"/>
</dbReference>
<dbReference type="NCBIfam" id="NF003468">
    <property type="entry name" value="PRK05093.1"/>
    <property type="match status" value="1"/>
</dbReference>
<dbReference type="PROSITE" id="PS00600">
    <property type="entry name" value="AA_TRANSFER_CLASS_3"/>
    <property type="match status" value="1"/>
</dbReference>
<dbReference type="PATRIC" id="fig|1495769.3.peg.196"/>
<evidence type="ECO:0000256" key="1">
    <source>
        <dbReference type="ARBA" id="ARBA00022576"/>
    </source>
</evidence>
<dbReference type="HOGENOM" id="CLU_016922_10_1_6"/>
<dbReference type="InterPro" id="IPR050103">
    <property type="entry name" value="Class-III_PLP-dep_AT"/>
</dbReference>
<dbReference type="InterPro" id="IPR005814">
    <property type="entry name" value="Aminotrans_3"/>
</dbReference>
<keyword evidence="4" id="KW-0028">Amino-acid biosynthesis</keyword>
<feature type="binding site" evidence="4">
    <location>
        <begin position="105"/>
        <end position="106"/>
    </location>
    <ligand>
        <name>pyridoxal 5'-phosphate</name>
        <dbReference type="ChEBI" id="CHEBI:597326"/>
    </ligand>
</feature>
<feature type="binding site" evidence="4">
    <location>
        <position position="279"/>
    </location>
    <ligand>
        <name>N(2)-acetyl-L-ornithine</name>
        <dbReference type="ChEBI" id="CHEBI:57805"/>
    </ligand>
</feature>
<proteinExistence type="inferred from homology"/>
<dbReference type="Pfam" id="PF00202">
    <property type="entry name" value="Aminotran_3"/>
    <property type="match status" value="1"/>
</dbReference>
<accession>A0A078KIA0</accession>
<keyword evidence="3 4" id="KW-0663">Pyridoxal phosphate</keyword>
<keyword evidence="4" id="KW-0963">Cytoplasm</keyword>
<evidence type="ECO:0000256" key="2">
    <source>
        <dbReference type="ARBA" id="ARBA00022679"/>
    </source>
</evidence>
<dbReference type="InterPro" id="IPR015421">
    <property type="entry name" value="PyrdxlP-dep_Trfase_major"/>
</dbReference>
<dbReference type="AlphaFoldDB" id="A0A078KIA0"/>
<feature type="binding site" evidence="4">
    <location>
        <begin position="222"/>
        <end position="225"/>
    </location>
    <ligand>
        <name>pyridoxal 5'-phosphate</name>
        <dbReference type="ChEBI" id="CHEBI:597326"/>
    </ligand>
</feature>
<dbReference type="PIRSF" id="PIRSF000521">
    <property type="entry name" value="Transaminase_4ab_Lys_Orn"/>
    <property type="match status" value="1"/>
</dbReference>
<feature type="binding site" evidence="4">
    <location>
        <position position="280"/>
    </location>
    <ligand>
        <name>pyridoxal 5'-phosphate</name>
        <dbReference type="ChEBI" id="CHEBI:597326"/>
    </ligand>
</feature>
<comment type="catalytic activity">
    <reaction evidence="4">
        <text>N(2)-acetyl-L-ornithine + 2-oxoglutarate = N-acetyl-L-glutamate 5-semialdehyde + L-glutamate</text>
        <dbReference type="Rhea" id="RHEA:18049"/>
        <dbReference type="ChEBI" id="CHEBI:16810"/>
        <dbReference type="ChEBI" id="CHEBI:29123"/>
        <dbReference type="ChEBI" id="CHEBI:29985"/>
        <dbReference type="ChEBI" id="CHEBI:57805"/>
        <dbReference type="EC" id="2.6.1.11"/>
    </reaction>
</comment>
<name>A0A078KIA0_9GAMM</name>
<evidence type="ECO:0000256" key="3">
    <source>
        <dbReference type="ARBA" id="ARBA00022898"/>
    </source>
</evidence>
<evidence type="ECO:0000313" key="5">
    <source>
        <dbReference type="EMBL" id="CDZ16474.1"/>
    </source>
</evidence>
<dbReference type="KEGG" id="eme:CEM_213"/>
<dbReference type="PANTHER" id="PTHR11986:SF113">
    <property type="entry name" value="SUCCINYLORNITHINE TRANSAMINASE"/>
    <property type="match status" value="1"/>
</dbReference>
<organism evidence="5 6">
    <name type="scientific">Candidatus Johnevansia muelleri</name>
    <dbReference type="NCBI Taxonomy" id="1495769"/>
    <lineage>
        <taxon>Bacteria</taxon>
        <taxon>Pseudomonadati</taxon>
        <taxon>Pseudomonadota</taxon>
        <taxon>Gammaproteobacteria</taxon>
        <taxon>Candidatus Johnevansiales</taxon>
        <taxon>Candidatus Johnevansiaceae</taxon>
        <taxon>Candidatus Johnevansia</taxon>
    </lineage>
</organism>
<dbReference type="InterPro" id="IPR015424">
    <property type="entry name" value="PyrdxlP-dep_Trfase"/>
</dbReference>
<dbReference type="UniPathway" id="UPA00068">
    <property type="reaction ID" value="UER00109"/>
</dbReference>
<dbReference type="InterPro" id="IPR049704">
    <property type="entry name" value="Aminotrans_3_PPA_site"/>
</dbReference>
<dbReference type="Gene3D" id="3.40.640.10">
    <property type="entry name" value="Type I PLP-dependent aspartate aminotransferase-like (Major domain)"/>
    <property type="match status" value="1"/>
</dbReference>
<evidence type="ECO:0000313" key="6">
    <source>
        <dbReference type="Proteomes" id="UP000032420"/>
    </source>
</evidence>
<dbReference type="GO" id="GO:0006526">
    <property type="term" value="P:L-arginine biosynthetic process"/>
    <property type="evidence" value="ECO:0007669"/>
    <property type="project" value="UniProtKB-UniRule"/>
</dbReference>
<dbReference type="STRING" id="1495769.CEM_213"/>
<gene>
    <name evidence="4 5" type="primary">argD</name>
    <name evidence="5" type="ORF">CEM_213</name>
</gene>
<comment type="subunit">
    <text evidence="4">Homodimer.</text>
</comment>
<dbReference type="GO" id="GO:0003992">
    <property type="term" value="F:N2-acetyl-L-ornithine:2-oxoglutarate 5-aminotransferase activity"/>
    <property type="evidence" value="ECO:0007669"/>
    <property type="project" value="UniProtKB-UniRule"/>
</dbReference>
<dbReference type="GO" id="GO:0042802">
    <property type="term" value="F:identical protein binding"/>
    <property type="evidence" value="ECO:0007669"/>
    <property type="project" value="TreeGrafter"/>
</dbReference>
<dbReference type="NCBIfam" id="TIGR00707">
    <property type="entry name" value="argD"/>
    <property type="match status" value="1"/>
</dbReference>
<feature type="binding site" evidence="4">
    <location>
        <position position="137"/>
    </location>
    <ligand>
        <name>pyridoxal 5'-phosphate</name>
        <dbReference type="ChEBI" id="CHEBI:597326"/>
    </ligand>
</feature>
<dbReference type="GO" id="GO:0005737">
    <property type="term" value="C:cytoplasm"/>
    <property type="evidence" value="ECO:0007669"/>
    <property type="project" value="UniProtKB-SubCell"/>
</dbReference>
<dbReference type="HAMAP" id="MF_01107">
    <property type="entry name" value="ArgD_aminotrans_3"/>
    <property type="match status" value="1"/>
</dbReference>
<comment type="miscellaneous">
    <text evidence="4">May also have succinyldiaminopimelate aminotransferase activity, thus carrying out the corresponding step in lysine biosynthesis.</text>
</comment>
<keyword evidence="2 4" id="KW-0808">Transferase</keyword>